<comment type="caution">
    <text evidence="3">The sequence shown here is derived from an EMBL/GenBank/DDBJ whole genome shotgun (WGS) entry which is preliminary data.</text>
</comment>
<organism evidence="3 4">
    <name type="scientific">Candidatus Dojkabacteria bacterium</name>
    <dbReference type="NCBI Taxonomy" id="2099670"/>
    <lineage>
        <taxon>Bacteria</taxon>
        <taxon>Candidatus Dojkabacteria</taxon>
    </lineage>
</organism>
<evidence type="ECO:0000256" key="1">
    <source>
        <dbReference type="SAM" id="Coils"/>
    </source>
</evidence>
<evidence type="ECO:0008006" key="5">
    <source>
        <dbReference type="Google" id="ProtNLM"/>
    </source>
</evidence>
<name>A0A847D0C8_9BACT</name>
<dbReference type="EMBL" id="JAAZBX010000002">
    <property type="protein sequence ID" value="NLD25226.1"/>
    <property type="molecule type" value="Genomic_DNA"/>
</dbReference>
<keyword evidence="1" id="KW-0175">Coiled coil</keyword>
<evidence type="ECO:0000313" key="4">
    <source>
        <dbReference type="Proteomes" id="UP000545876"/>
    </source>
</evidence>
<feature type="transmembrane region" description="Helical" evidence="2">
    <location>
        <begin position="109"/>
        <end position="142"/>
    </location>
</feature>
<reference evidence="3 4" key="1">
    <citation type="journal article" date="2020" name="Biotechnol. Biofuels">
        <title>New insights from the biogas microbiome by comprehensive genome-resolved metagenomics of nearly 1600 species originating from multiple anaerobic digesters.</title>
        <authorList>
            <person name="Campanaro S."/>
            <person name="Treu L."/>
            <person name="Rodriguez-R L.M."/>
            <person name="Kovalovszki A."/>
            <person name="Ziels R.M."/>
            <person name="Maus I."/>
            <person name="Zhu X."/>
            <person name="Kougias P.G."/>
            <person name="Basile A."/>
            <person name="Luo G."/>
            <person name="Schluter A."/>
            <person name="Konstantinidis K.T."/>
            <person name="Angelidaki I."/>
        </authorList>
    </citation>
    <scope>NUCLEOTIDE SEQUENCE [LARGE SCALE GENOMIC DNA]</scope>
    <source>
        <strain evidence="3">AS06rmzACSIP_65</strain>
    </source>
</reference>
<proteinExistence type="predicted"/>
<gene>
    <name evidence="3" type="ORF">GX656_01110</name>
</gene>
<keyword evidence="2" id="KW-1133">Transmembrane helix</keyword>
<protein>
    <recommendedName>
        <fullName evidence="5">Cardiolipin synthase N-terminal domain-containing protein</fullName>
    </recommendedName>
</protein>
<feature type="coiled-coil region" evidence="1">
    <location>
        <begin position="41"/>
        <end position="89"/>
    </location>
</feature>
<evidence type="ECO:0000313" key="3">
    <source>
        <dbReference type="EMBL" id="NLD25226.1"/>
    </source>
</evidence>
<keyword evidence="2" id="KW-0812">Transmembrane</keyword>
<dbReference type="AlphaFoldDB" id="A0A847D0C8"/>
<evidence type="ECO:0000256" key="2">
    <source>
        <dbReference type="SAM" id="Phobius"/>
    </source>
</evidence>
<dbReference type="Proteomes" id="UP000545876">
    <property type="component" value="Unassembled WGS sequence"/>
</dbReference>
<sequence length="194" mass="22184">MVKNILKISTFVFFFILLLPLHSFAEQKNILSQLPTDEEIDLQMEETKKLMEENLEKAKEQAPDTGETYELFEEKMDEFDTQREEIQGDIEDISRMVDDAPVKNIEDGIVAVFGSIFVFLGILILFGLLAFGGIILNIIMLIDCNKREFQDKTLWMVILIAGTLMGFGIIPGILYYFLVKKKLGPVQEPEPKTK</sequence>
<keyword evidence="2" id="KW-0472">Membrane</keyword>
<accession>A0A847D0C8</accession>
<feature type="transmembrane region" description="Helical" evidence="2">
    <location>
        <begin position="154"/>
        <end position="178"/>
    </location>
</feature>